<keyword evidence="2" id="KW-1185">Reference proteome</keyword>
<accession>A0A549YJA8</accession>
<name>A0A549YJA8_9BACI</name>
<gene>
    <name evidence="1" type="ORF">FH966_09735</name>
</gene>
<evidence type="ECO:0000313" key="2">
    <source>
        <dbReference type="Proteomes" id="UP000319280"/>
    </source>
</evidence>
<evidence type="ECO:0000313" key="1">
    <source>
        <dbReference type="EMBL" id="TRM11944.1"/>
    </source>
</evidence>
<dbReference type="RefSeq" id="WP_142790990.1">
    <property type="nucleotide sequence ID" value="NZ_VJMZ01000001.1"/>
</dbReference>
<dbReference type="Proteomes" id="UP000319280">
    <property type="component" value="Unassembled WGS sequence"/>
</dbReference>
<proteinExistence type="predicted"/>
<dbReference type="AlphaFoldDB" id="A0A549YJA8"/>
<reference evidence="1 2" key="1">
    <citation type="submission" date="2019-07" db="EMBL/GenBank/DDBJ databases">
        <title>Genomic analysis of Lentibacillus sp. NKC851-2.</title>
        <authorList>
            <person name="Oh Y.J."/>
        </authorList>
    </citation>
    <scope>NUCLEOTIDE SEQUENCE [LARGE SCALE GENOMIC DNA]</scope>
    <source>
        <strain evidence="1 2">NKC851-2</strain>
    </source>
</reference>
<comment type="caution">
    <text evidence="1">The sequence shown here is derived from an EMBL/GenBank/DDBJ whole genome shotgun (WGS) entry which is preliminary data.</text>
</comment>
<dbReference type="EMBL" id="VJMZ01000001">
    <property type="protein sequence ID" value="TRM11944.1"/>
    <property type="molecule type" value="Genomic_DNA"/>
</dbReference>
<protein>
    <submittedName>
        <fullName evidence="1">Uncharacterized protein</fullName>
    </submittedName>
</protein>
<sequence>MHERLMDLLDEMERQLAENEDWFRRPEEDMFTFEEEMHEWNKEFMKWMTNIEKIMEEFGRRME</sequence>
<organism evidence="1 2">
    <name type="scientific">Lentibacillus cibarius</name>
    <dbReference type="NCBI Taxonomy" id="2583219"/>
    <lineage>
        <taxon>Bacteria</taxon>
        <taxon>Bacillati</taxon>
        <taxon>Bacillota</taxon>
        <taxon>Bacilli</taxon>
        <taxon>Bacillales</taxon>
        <taxon>Bacillaceae</taxon>
        <taxon>Lentibacillus</taxon>
    </lineage>
</organism>